<comment type="caution">
    <text evidence="2">The sequence shown here is derived from an EMBL/GenBank/DDBJ whole genome shotgun (WGS) entry which is preliminary data.</text>
</comment>
<evidence type="ECO:0000313" key="3">
    <source>
        <dbReference type="Proteomes" id="UP001362999"/>
    </source>
</evidence>
<dbReference type="AlphaFoldDB" id="A0AAV9ZT92"/>
<gene>
    <name evidence="2" type="ORF">R3P38DRAFT_225670</name>
</gene>
<accession>A0AAV9ZT92</accession>
<dbReference type="Proteomes" id="UP001362999">
    <property type="component" value="Unassembled WGS sequence"/>
</dbReference>
<evidence type="ECO:0000256" key="1">
    <source>
        <dbReference type="SAM" id="Phobius"/>
    </source>
</evidence>
<feature type="transmembrane region" description="Helical" evidence="1">
    <location>
        <begin position="6"/>
        <end position="28"/>
    </location>
</feature>
<reference evidence="2 3" key="1">
    <citation type="journal article" date="2024" name="J Genomics">
        <title>Draft genome sequencing and assembly of Favolaschia claudopus CIRM-BRFM 2984 isolated from oak limbs.</title>
        <authorList>
            <person name="Navarro D."/>
            <person name="Drula E."/>
            <person name="Chaduli D."/>
            <person name="Cazenave R."/>
            <person name="Ahrendt S."/>
            <person name="Wang J."/>
            <person name="Lipzen A."/>
            <person name="Daum C."/>
            <person name="Barry K."/>
            <person name="Grigoriev I.V."/>
            <person name="Favel A."/>
            <person name="Rosso M.N."/>
            <person name="Martin F."/>
        </authorList>
    </citation>
    <scope>NUCLEOTIDE SEQUENCE [LARGE SCALE GENOMIC DNA]</scope>
    <source>
        <strain evidence="2 3">CIRM-BRFM 2984</strain>
    </source>
</reference>
<evidence type="ECO:0008006" key="4">
    <source>
        <dbReference type="Google" id="ProtNLM"/>
    </source>
</evidence>
<dbReference type="EMBL" id="JAWWNJ010000113">
    <property type="protein sequence ID" value="KAK6992143.1"/>
    <property type="molecule type" value="Genomic_DNA"/>
</dbReference>
<keyword evidence="1" id="KW-1133">Transmembrane helix</keyword>
<proteinExistence type="predicted"/>
<keyword evidence="1" id="KW-0472">Membrane</keyword>
<keyword evidence="3" id="KW-1185">Reference proteome</keyword>
<name>A0AAV9ZT92_9AGAR</name>
<protein>
    <recommendedName>
        <fullName evidence="4">Secreted protein</fullName>
    </recommendedName>
</protein>
<sequence length="93" mass="10206">MDCTAVIVWATLMTMLKLSQSCLLVIYLNFHASTPSFTDVGIATIRLVRSLQRAAVAQDRISGSCITARSALIKKTRKAMCSQLLVTVTYPKL</sequence>
<evidence type="ECO:0000313" key="2">
    <source>
        <dbReference type="EMBL" id="KAK6992143.1"/>
    </source>
</evidence>
<organism evidence="2 3">
    <name type="scientific">Favolaschia claudopus</name>
    <dbReference type="NCBI Taxonomy" id="2862362"/>
    <lineage>
        <taxon>Eukaryota</taxon>
        <taxon>Fungi</taxon>
        <taxon>Dikarya</taxon>
        <taxon>Basidiomycota</taxon>
        <taxon>Agaricomycotina</taxon>
        <taxon>Agaricomycetes</taxon>
        <taxon>Agaricomycetidae</taxon>
        <taxon>Agaricales</taxon>
        <taxon>Marasmiineae</taxon>
        <taxon>Mycenaceae</taxon>
        <taxon>Favolaschia</taxon>
    </lineage>
</organism>
<keyword evidence="1" id="KW-0812">Transmembrane</keyword>